<accession>A0A4S4EJT4</accession>
<gene>
    <name evidence="6" type="ORF">TEA_004100</name>
</gene>
<organism evidence="6 7">
    <name type="scientific">Camellia sinensis var. sinensis</name>
    <name type="common">China tea</name>
    <dbReference type="NCBI Taxonomy" id="542762"/>
    <lineage>
        <taxon>Eukaryota</taxon>
        <taxon>Viridiplantae</taxon>
        <taxon>Streptophyta</taxon>
        <taxon>Embryophyta</taxon>
        <taxon>Tracheophyta</taxon>
        <taxon>Spermatophyta</taxon>
        <taxon>Magnoliopsida</taxon>
        <taxon>eudicotyledons</taxon>
        <taxon>Gunneridae</taxon>
        <taxon>Pentapetalae</taxon>
        <taxon>asterids</taxon>
        <taxon>Ericales</taxon>
        <taxon>Theaceae</taxon>
        <taxon>Camellia</taxon>
    </lineage>
</organism>
<comment type="caution">
    <text evidence="6">The sequence shown here is derived from an EMBL/GenBank/DDBJ whole genome shotgun (WGS) entry which is preliminary data.</text>
</comment>
<dbReference type="EMBL" id="SDRB02003834">
    <property type="protein sequence ID" value="THG16823.1"/>
    <property type="molecule type" value="Genomic_DNA"/>
</dbReference>
<keyword evidence="7" id="KW-1185">Reference proteome</keyword>
<proteinExistence type="inferred from homology"/>
<keyword evidence="5" id="KW-0812">Transmembrane</keyword>
<dbReference type="STRING" id="542762.A0A4S4EJT4"/>
<comment type="similarity">
    <text evidence="2">Belongs to the TAC family.</text>
</comment>
<dbReference type="GO" id="GO:0001763">
    <property type="term" value="P:morphogenesis of a branching structure"/>
    <property type="evidence" value="ECO:0007669"/>
    <property type="project" value="InterPro"/>
</dbReference>
<feature type="transmembrane region" description="Helical" evidence="5">
    <location>
        <begin position="362"/>
        <end position="380"/>
    </location>
</feature>
<evidence type="ECO:0000313" key="6">
    <source>
        <dbReference type="EMBL" id="THG16823.1"/>
    </source>
</evidence>
<keyword evidence="1" id="KW-0341">Growth regulation</keyword>
<feature type="region of interest" description="Disordered" evidence="4">
    <location>
        <begin position="290"/>
        <end position="349"/>
    </location>
</feature>
<evidence type="ECO:0000313" key="7">
    <source>
        <dbReference type="Proteomes" id="UP000306102"/>
    </source>
</evidence>
<evidence type="ECO:0000256" key="4">
    <source>
        <dbReference type="SAM" id="MobiDB-lite"/>
    </source>
</evidence>
<feature type="compositionally biased region" description="Low complexity" evidence="4">
    <location>
        <begin position="327"/>
        <end position="342"/>
    </location>
</feature>
<dbReference type="UniPathway" id="UPA00196"/>
<protein>
    <recommendedName>
        <fullName evidence="3">Protein TILLER ANGLE CONTROL 1</fullName>
    </recommendedName>
</protein>
<feature type="compositionally biased region" description="Basic and acidic residues" evidence="4">
    <location>
        <begin position="290"/>
        <end position="312"/>
    </location>
</feature>
<evidence type="ECO:0000256" key="5">
    <source>
        <dbReference type="SAM" id="Phobius"/>
    </source>
</evidence>
<feature type="region of interest" description="Disordered" evidence="4">
    <location>
        <begin position="127"/>
        <end position="148"/>
    </location>
</feature>
<dbReference type="Proteomes" id="UP000306102">
    <property type="component" value="Unassembled WGS sequence"/>
</dbReference>
<sequence length="492" mass="55713">MCKQTHLPQLSLLHVSACKPSTESSPSSYLVPLPTHSLSFLHIFQSLSQLEFNFTRMKIFNWVHRKFHHKDGFGGNVKKSTETECQVLLENVTLVEVLGGWIDGILTIGTFGFDPSTDFDQKNECPLVEEEEEEEEEEDDDDDMKECDDEEEQSLLVLTVKADLRDYEVGLDSEELEGDMRKKKRITLADLFVADSDLNEKPDCGKVLEDFGKKVDVDAKKKKKNKKKGFSSAKKFIPGVGDDTSPIKKLHQVSDRDLPFLSDNGSSESAFHYHRKPTIPLVLHVRIEPYHPRHQERERERERERVSNERKASTVPTMAEISEAEPPESSSPDSPENNNKSEIPLDFDPNTIQITKPGLKRLILSLTVLFSFFLGHSLSLSLSLYIYMYVYEFGVSIVLTGLPFLLKSIEIYRAPLPFRDIDSLSNAIKSTPLVLSCRFHAIFVGFDHKSSLESSADKLGFSILGHMTKFTGDDSVCGCSAVEEERQRVKFL</sequence>
<dbReference type="GO" id="GO:0006506">
    <property type="term" value="P:GPI anchor biosynthetic process"/>
    <property type="evidence" value="ECO:0007669"/>
    <property type="project" value="UniProtKB-UniPathway"/>
</dbReference>
<keyword evidence="5" id="KW-0472">Membrane</keyword>
<dbReference type="GO" id="GO:0016255">
    <property type="term" value="P:attachment of GPI anchor to protein"/>
    <property type="evidence" value="ECO:0007669"/>
    <property type="project" value="InterPro"/>
</dbReference>
<dbReference type="InterPro" id="IPR019540">
    <property type="entry name" value="PtdIno-glycan_biosynth_class_S"/>
</dbReference>
<dbReference type="Pfam" id="PF10510">
    <property type="entry name" value="PIG-S"/>
    <property type="match status" value="1"/>
</dbReference>
<reference evidence="6 7" key="1">
    <citation type="journal article" date="2018" name="Proc. Natl. Acad. Sci. U.S.A.">
        <title>Draft genome sequence of Camellia sinensis var. sinensis provides insights into the evolution of the tea genome and tea quality.</title>
        <authorList>
            <person name="Wei C."/>
            <person name="Yang H."/>
            <person name="Wang S."/>
            <person name="Zhao J."/>
            <person name="Liu C."/>
            <person name="Gao L."/>
            <person name="Xia E."/>
            <person name="Lu Y."/>
            <person name="Tai Y."/>
            <person name="She G."/>
            <person name="Sun J."/>
            <person name="Cao H."/>
            <person name="Tong W."/>
            <person name="Gao Q."/>
            <person name="Li Y."/>
            <person name="Deng W."/>
            <person name="Jiang X."/>
            <person name="Wang W."/>
            <person name="Chen Q."/>
            <person name="Zhang S."/>
            <person name="Li H."/>
            <person name="Wu J."/>
            <person name="Wang P."/>
            <person name="Li P."/>
            <person name="Shi C."/>
            <person name="Zheng F."/>
            <person name="Jian J."/>
            <person name="Huang B."/>
            <person name="Shan D."/>
            <person name="Shi M."/>
            <person name="Fang C."/>
            <person name="Yue Y."/>
            <person name="Li F."/>
            <person name="Li D."/>
            <person name="Wei S."/>
            <person name="Han B."/>
            <person name="Jiang C."/>
            <person name="Yin Y."/>
            <person name="Xia T."/>
            <person name="Zhang Z."/>
            <person name="Bennetzen J.L."/>
            <person name="Zhao S."/>
            <person name="Wan X."/>
        </authorList>
    </citation>
    <scope>NUCLEOTIDE SEQUENCE [LARGE SCALE GENOMIC DNA]</scope>
    <source>
        <strain evidence="7">cv. Shuchazao</strain>
        <tissue evidence="6">Leaf</tissue>
    </source>
</reference>
<dbReference type="GO" id="GO:0042765">
    <property type="term" value="C:GPI-anchor transamidase complex"/>
    <property type="evidence" value="ECO:0007669"/>
    <property type="project" value="InterPro"/>
</dbReference>
<dbReference type="AlphaFoldDB" id="A0A4S4EJT4"/>
<dbReference type="PANTHER" id="PTHR38366">
    <property type="entry name" value="NAD-DEPENDENT PROTEIN DEACETYLASE HST1-LIKE PROTEIN"/>
    <property type="match status" value="1"/>
</dbReference>
<evidence type="ECO:0000256" key="2">
    <source>
        <dbReference type="ARBA" id="ARBA00025796"/>
    </source>
</evidence>
<dbReference type="InterPro" id="IPR044989">
    <property type="entry name" value="TAC1"/>
</dbReference>
<keyword evidence="5" id="KW-1133">Transmembrane helix</keyword>
<evidence type="ECO:0000256" key="1">
    <source>
        <dbReference type="ARBA" id="ARBA00022604"/>
    </source>
</evidence>
<dbReference type="PANTHER" id="PTHR38366:SF1">
    <property type="entry name" value="PROTEIN TILLER ANGLE CONTROL 1"/>
    <property type="match status" value="1"/>
</dbReference>
<feature type="transmembrane region" description="Helical" evidence="5">
    <location>
        <begin position="386"/>
        <end position="406"/>
    </location>
</feature>
<evidence type="ECO:0000256" key="3">
    <source>
        <dbReference type="ARBA" id="ARBA00026138"/>
    </source>
</evidence>
<name>A0A4S4EJT4_CAMSN</name>